<comment type="caution">
    <text evidence="2">The sequence shown here is derived from an EMBL/GenBank/DDBJ whole genome shotgun (WGS) entry which is preliminary data.</text>
</comment>
<accession>A0AA36FT50</accession>
<evidence type="ECO:0000313" key="3">
    <source>
        <dbReference type="Proteomes" id="UP001177023"/>
    </source>
</evidence>
<name>A0AA36FT50_9BILA</name>
<feature type="signal peptide" evidence="1">
    <location>
        <begin position="1"/>
        <end position="20"/>
    </location>
</feature>
<gene>
    <name evidence="2" type="ORF">MSPICULIGERA_LOCUS4929</name>
</gene>
<evidence type="ECO:0008006" key="4">
    <source>
        <dbReference type="Google" id="ProtNLM"/>
    </source>
</evidence>
<evidence type="ECO:0000256" key="1">
    <source>
        <dbReference type="SAM" id="SignalP"/>
    </source>
</evidence>
<sequence>MQTCHYLIIFFILLVANLDGACVKRPSKQTTASNIISSTNTPKACSLCTQDMLNETRRYDGSHGFDNATLIMVDGCATFYLVCASPNSNEPAIIFDWRIATVPLDGNKAALSLWCEEGLIWQYTEGDLTTYVTQYECGDLGV</sequence>
<keyword evidence="3" id="KW-1185">Reference proteome</keyword>
<proteinExistence type="predicted"/>
<dbReference type="AlphaFoldDB" id="A0AA36FT50"/>
<evidence type="ECO:0000313" key="2">
    <source>
        <dbReference type="EMBL" id="CAJ0566319.1"/>
    </source>
</evidence>
<keyword evidence="1" id="KW-0732">Signal</keyword>
<feature type="chain" id="PRO_5041270502" description="C6 domain-containing protein" evidence="1">
    <location>
        <begin position="21"/>
        <end position="142"/>
    </location>
</feature>
<organism evidence="2 3">
    <name type="scientific">Mesorhabditis spiculigera</name>
    <dbReference type="NCBI Taxonomy" id="96644"/>
    <lineage>
        <taxon>Eukaryota</taxon>
        <taxon>Metazoa</taxon>
        <taxon>Ecdysozoa</taxon>
        <taxon>Nematoda</taxon>
        <taxon>Chromadorea</taxon>
        <taxon>Rhabditida</taxon>
        <taxon>Rhabditina</taxon>
        <taxon>Rhabditomorpha</taxon>
        <taxon>Rhabditoidea</taxon>
        <taxon>Rhabditidae</taxon>
        <taxon>Mesorhabditinae</taxon>
        <taxon>Mesorhabditis</taxon>
    </lineage>
</organism>
<feature type="non-terminal residue" evidence="2">
    <location>
        <position position="1"/>
    </location>
</feature>
<protein>
    <recommendedName>
        <fullName evidence="4">C6 domain-containing protein</fullName>
    </recommendedName>
</protein>
<dbReference type="EMBL" id="CATQJA010001213">
    <property type="protein sequence ID" value="CAJ0566319.1"/>
    <property type="molecule type" value="Genomic_DNA"/>
</dbReference>
<reference evidence="2" key="1">
    <citation type="submission" date="2023-06" db="EMBL/GenBank/DDBJ databases">
        <authorList>
            <person name="Delattre M."/>
        </authorList>
    </citation>
    <scope>NUCLEOTIDE SEQUENCE</scope>
    <source>
        <strain evidence="2">AF72</strain>
    </source>
</reference>
<dbReference type="Proteomes" id="UP001177023">
    <property type="component" value="Unassembled WGS sequence"/>
</dbReference>